<gene>
    <name evidence="16" type="ORF">SVIO_093710</name>
</gene>
<evidence type="ECO:0000256" key="14">
    <source>
        <dbReference type="ARBA" id="ARBA00029927"/>
    </source>
</evidence>
<dbReference type="GO" id="GO:0006508">
    <property type="term" value="P:proteolysis"/>
    <property type="evidence" value="ECO:0007669"/>
    <property type="project" value="UniProtKB-KW"/>
</dbReference>
<evidence type="ECO:0000256" key="4">
    <source>
        <dbReference type="ARBA" id="ARBA00006571"/>
    </source>
</evidence>
<evidence type="ECO:0000256" key="7">
    <source>
        <dbReference type="ARBA" id="ARBA00022525"/>
    </source>
</evidence>
<proteinExistence type="inferred from homology"/>
<dbReference type="InterPro" id="IPR024079">
    <property type="entry name" value="MetalloPept_cat_dom_sf"/>
</dbReference>
<evidence type="ECO:0000256" key="9">
    <source>
        <dbReference type="ARBA" id="ARBA00022723"/>
    </source>
</evidence>
<dbReference type="GO" id="GO:0008270">
    <property type="term" value="F:zinc ion binding"/>
    <property type="evidence" value="ECO:0007669"/>
    <property type="project" value="InterPro"/>
</dbReference>
<evidence type="ECO:0000256" key="10">
    <source>
        <dbReference type="ARBA" id="ARBA00022801"/>
    </source>
</evidence>
<dbReference type="EMBL" id="BJHW01000002">
    <property type="protein sequence ID" value="GDY58748.1"/>
    <property type="molecule type" value="Genomic_DNA"/>
</dbReference>
<accession>A0A4D4LJY1</accession>
<evidence type="ECO:0000256" key="15">
    <source>
        <dbReference type="SAM" id="MobiDB-lite"/>
    </source>
</evidence>
<dbReference type="Gene3D" id="3.40.390.10">
    <property type="entry name" value="Collagenase (Catalytic Domain)"/>
    <property type="match status" value="1"/>
</dbReference>
<comment type="subcellular location">
    <subcellularLocation>
        <location evidence="3">Secreted</location>
    </subcellularLocation>
</comment>
<comment type="catalytic activity">
    <reaction evidence="1">
        <text>Hydrolyzes proteins with a preference for Tyr or Phe in the P1' position. Has no action on amino-acid p-nitroanilides.</text>
        <dbReference type="EC" id="3.4.24.77"/>
    </reaction>
</comment>
<sequence>MGAQWPMSGRTCHAHAHLLRPSFPHEEADREIQQVRTCLTRRGDGGARPDGRTGRGRPASAAPAEHTAAARTVTYDASGAAEFKDAVAKGAAIWNESVVNVQLKPATSGQRANVRIIADNGWPRTLSTGLGSGTIYFGRQAVDEGYNTVRISSHELGHILGLPDMKPGPCSSLMSGSTAGVSCTNPYPNAAEKAEVEDDFGLVGAGATAAAAPRMYRD</sequence>
<comment type="cofactor">
    <cofactor evidence="2">
        <name>Zn(2+)</name>
        <dbReference type="ChEBI" id="CHEBI:29105"/>
    </cofactor>
</comment>
<dbReference type="Proteomes" id="UP000301309">
    <property type="component" value="Unassembled WGS sequence"/>
</dbReference>
<dbReference type="InterPro" id="IPR000013">
    <property type="entry name" value="Peptidase_M7"/>
</dbReference>
<organism evidence="16 17">
    <name type="scientific">Streptomyces violaceusniger</name>
    <dbReference type="NCBI Taxonomy" id="68280"/>
    <lineage>
        <taxon>Bacteria</taxon>
        <taxon>Bacillati</taxon>
        <taxon>Actinomycetota</taxon>
        <taxon>Actinomycetes</taxon>
        <taxon>Kitasatosporales</taxon>
        <taxon>Streptomycetaceae</taxon>
        <taxon>Streptomyces</taxon>
        <taxon>Streptomyces violaceusniger group</taxon>
    </lineage>
</organism>
<feature type="compositionally biased region" description="Basic and acidic residues" evidence="15">
    <location>
        <begin position="41"/>
        <end position="53"/>
    </location>
</feature>
<keyword evidence="9" id="KW-0479">Metal-binding</keyword>
<evidence type="ECO:0000256" key="12">
    <source>
        <dbReference type="ARBA" id="ARBA00023049"/>
    </source>
</evidence>
<protein>
    <recommendedName>
        <fullName evidence="6">Extracellular small neutral protease</fullName>
        <ecNumber evidence="5">3.4.24.77</ecNumber>
    </recommendedName>
    <alternativeName>
        <fullName evidence="14">Snapalysin</fullName>
    </alternativeName>
</protein>
<keyword evidence="17" id="KW-1185">Reference proteome</keyword>
<dbReference type="EC" id="3.4.24.77" evidence="5"/>
<evidence type="ECO:0000256" key="1">
    <source>
        <dbReference type="ARBA" id="ARBA00000612"/>
    </source>
</evidence>
<reference evidence="16 17" key="1">
    <citation type="journal article" date="2020" name="Int. J. Syst. Evol. Microbiol.">
        <title>Reclassification of Streptomyces castelarensis and Streptomyces sporoclivatus as later heterotypic synonyms of Streptomyces antimycoticus.</title>
        <authorList>
            <person name="Komaki H."/>
            <person name="Tamura T."/>
        </authorList>
    </citation>
    <scope>NUCLEOTIDE SEQUENCE [LARGE SCALE GENOMIC DNA]</scope>
    <source>
        <strain evidence="16 17">NBRC 13459</strain>
    </source>
</reference>
<dbReference type="Pfam" id="PF02031">
    <property type="entry name" value="Peptidase_M7"/>
    <property type="match status" value="1"/>
</dbReference>
<dbReference type="GO" id="GO:0004222">
    <property type="term" value="F:metalloendopeptidase activity"/>
    <property type="evidence" value="ECO:0007669"/>
    <property type="project" value="InterPro"/>
</dbReference>
<evidence type="ECO:0000256" key="2">
    <source>
        <dbReference type="ARBA" id="ARBA00001947"/>
    </source>
</evidence>
<comment type="similarity">
    <text evidence="4">Belongs to the peptidase M7 family.</text>
</comment>
<feature type="region of interest" description="Disordered" evidence="15">
    <location>
        <begin position="39"/>
        <end position="67"/>
    </location>
</feature>
<evidence type="ECO:0000256" key="13">
    <source>
        <dbReference type="ARBA" id="ARBA00023157"/>
    </source>
</evidence>
<comment type="caution">
    <text evidence="16">The sequence shown here is derived from an EMBL/GenBank/DDBJ whole genome shotgun (WGS) entry which is preliminary data.</text>
</comment>
<keyword evidence="10" id="KW-0378">Hydrolase</keyword>
<evidence type="ECO:0000256" key="8">
    <source>
        <dbReference type="ARBA" id="ARBA00022670"/>
    </source>
</evidence>
<name>A0A4D4LJY1_STRVO</name>
<keyword evidence="13" id="KW-1015">Disulfide bond</keyword>
<evidence type="ECO:0000313" key="17">
    <source>
        <dbReference type="Proteomes" id="UP000301309"/>
    </source>
</evidence>
<feature type="compositionally biased region" description="Low complexity" evidence="15">
    <location>
        <begin position="56"/>
        <end position="67"/>
    </location>
</feature>
<evidence type="ECO:0000256" key="11">
    <source>
        <dbReference type="ARBA" id="ARBA00022833"/>
    </source>
</evidence>
<keyword evidence="8" id="KW-0645">Protease</keyword>
<keyword evidence="12" id="KW-0482">Metalloprotease</keyword>
<evidence type="ECO:0000256" key="3">
    <source>
        <dbReference type="ARBA" id="ARBA00004613"/>
    </source>
</evidence>
<evidence type="ECO:0000313" key="16">
    <source>
        <dbReference type="EMBL" id="GDY58748.1"/>
    </source>
</evidence>
<evidence type="ECO:0000256" key="6">
    <source>
        <dbReference type="ARBA" id="ARBA00019129"/>
    </source>
</evidence>
<keyword evidence="11" id="KW-0862">Zinc</keyword>
<dbReference type="GO" id="GO:0005576">
    <property type="term" value="C:extracellular region"/>
    <property type="evidence" value="ECO:0007669"/>
    <property type="project" value="UniProtKB-SubCell"/>
</dbReference>
<dbReference type="PRINTS" id="PR00787">
    <property type="entry name" value="NEUTRALPTASE"/>
</dbReference>
<dbReference type="AlphaFoldDB" id="A0A4D4LJY1"/>
<dbReference type="SUPFAM" id="SSF55486">
    <property type="entry name" value="Metalloproteases ('zincins'), catalytic domain"/>
    <property type="match status" value="1"/>
</dbReference>
<evidence type="ECO:0000256" key="5">
    <source>
        <dbReference type="ARBA" id="ARBA00012325"/>
    </source>
</evidence>
<keyword evidence="7" id="KW-0964">Secreted</keyword>